<proteinExistence type="predicted"/>
<accession>A0A165PNT5</accession>
<gene>
    <name evidence="1" type="ORF">NEOLEDRAFT_1139631</name>
</gene>
<evidence type="ECO:0000313" key="1">
    <source>
        <dbReference type="EMBL" id="KZT21299.1"/>
    </source>
</evidence>
<dbReference type="InParanoid" id="A0A165PNT5"/>
<name>A0A165PNT5_9AGAM</name>
<dbReference type="OrthoDB" id="2996686at2759"/>
<protein>
    <submittedName>
        <fullName evidence="1">Uncharacterized protein</fullName>
    </submittedName>
</protein>
<reference evidence="1 2" key="1">
    <citation type="journal article" date="2016" name="Mol. Biol. Evol.">
        <title>Comparative Genomics of Early-Diverging Mushroom-Forming Fungi Provides Insights into the Origins of Lignocellulose Decay Capabilities.</title>
        <authorList>
            <person name="Nagy L.G."/>
            <person name="Riley R."/>
            <person name="Tritt A."/>
            <person name="Adam C."/>
            <person name="Daum C."/>
            <person name="Floudas D."/>
            <person name="Sun H."/>
            <person name="Yadav J.S."/>
            <person name="Pangilinan J."/>
            <person name="Larsson K.H."/>
            <person name="Matsuura K."/>
            <person name="Barry K."/>
            <person name="Labutti K."/>
            <person name="Kuo R."/>
            <person name="Ohm R.A."/>
            <person name="Bhattacharya S.S."/>
            <person name="Shirouzu T."/>
            <person name="Yoshinaga Y."/>
            <person name="Martin F.M."/>
            <person name="Grigoriev I.V."/>
            <person name="Hibbett D.S."/>
        </authorList>
    </citation>
    <scope>NUCLEOTIDE SEQUENCE [LARGE SCALE GENOMIC DNA]</scope>
    <source>
        <strain evidence="1 2">HHB14362 ss-1</strain>
    </source>
</reference>
<sequence>MQGLFPAVNGVSPAGTIPAAVAAEWNRISNHVLHGETNNPNSGRHTKSAWLATHKGAKPTKDDSKTHILSYPNGKTPKTVWDDDEGLYDDTDIKNMCAVSIALREKAGLSQASFVVQTPFATPYCVESFTAGTGSCFPVGKAKSKLNKQCSLGQD</sequence>
<dbReference type="Proteomes" id="UP000076761">
    <property type="component" value="Unassembled WGS sequence"/>
</dbReference>
<organism evidence="1 2">
    <name type="scientific">Neolentinus lepideus HHB14362 ss-1</name>
    <dbReference type="NCBI Taxonomy" id="1314782"/>
    <lineage>
        <taxon>Eukaryota</taxon>
        <taxon>Fungi</taxon>
        <taxon>Dikarya</taxon>
        <taxon>Basidiomycota</taxon>
        <taxon>Agaricomycotina</taxon>
        <taxon>Agaricomycetes</taxon>
        <taxon>Gloeophyllales</taxon>
        <taxon>Gloeophyllaceae</taxon>
        <taxon>Neolentinus</taxon>
    </lineage>
</organism>
<dbReference type="AlphaFoldDB" id="A0A165PNT5"/>
<keyword evidence="2" id="KW-1185">Reference proteome</keyword>
<dbReference type="EMBL" id="KV425608">
    <property type="protein sequence ID" value="KZT21299.1"/>
    <property type="molecule type" value="Genomic_DNA"/>
</dbReference>
<evidence type="ECO:0000313" key="2">
    <source>
        <dbReference type="Proteomes" id="UP000076761"/>
    </source>
</evidence>